<accession>A0AAJ0CS10</accession>
<evidence type="ECO:0000259" key="3">
    <source>
        <dbReference type="PROSITE" id="PS50048"/>
    </source>
</evidence>
<evidence type="ECO:0000313" key="5">
    <source>
        <dbReference type="Proteomes" id="UP001251528"/>
    </source>
</evidence>
<dbReference type="AlphaFoldDB" id="A0AAJ0CS10"/>
<gene>
    <name evidence="4" type="ORF">QQS21_004219</name>
</gene>
<dbReference type="GO" id="GO:0000981">
    <property type="term" value="F:DNA-binding transcription factor activity, RNA polymerase II-specific"/>
    <property type="evidence" value="ECO:0007669"/>
    <property type="project" value="InterPro"/>
</dbReference>
<dbReference type="Gene3D" id="4.10.240.10">
    <property type="entry name" value="Zn(2)-C6 fungal-type DNA-binding domain"/>
    <property type="match status" value="1"/>
</dbReference>
<dbReference type="EMBL" id="JASWJB010000060">
    <property type="protein sequence ID" value="KAK2603638.1"/>
    <property type="molecule type" value="Genomic_DNA"/>
</dbReference>
<dbReference type="Proteomes" id="UP001251528">
    <property type="component" value="Unassembled WGS sequence"/>
</dbReference>
<dbReference type="InterPro" id="IPR001138">
    <property type="entry name" value="Zn2Cys6_DnaBD"/>
</dbReference>
<evidence type="ECO:0000256" key="2">
    <source>
        <dbReference type="SAM" id="MobiDB-lite"/>
    </source>
</evidence>
<evidence type="ECO:0000313" key="4">
    <source>
        <dbReference type="EMBL" id="KAK2603638.1"/>
    </source>
</evidence>
<name>A0AAJ0CS10_9HYPO</name>
<dbReference type="CDD" id="cd00067">
    <property type="entry name" value="GAL4"/>
    <property type="match status" value="1"/>
</dbReference>
<reference evidence="4" key="1">
    <citation type="submission" date="2023-06" db="EMBL/GenBank/DDBJ databases">
        <title>Conoideocrella luteorostrata (Hypocreales: Clavicipitaceae), a potential biocontrol fungus for elongate hemlock scale in United States Christmas tree production areas.</title>
        <authorList>
            <person name="Barrett H."/>
            <person name="Lovett B."/>
            <person name="Macias A.M."/>
            <person name="Stajich J.E."/>
            <person name="Kasson M.T."/>
        </authorList>
    </citation>
    <scope>NUCLEOTIDE SEQUENCE</scope>
    <source>
        <strain evidence="4">ARSEF 14590</strain>
    </source>
</reference>
<keyword evidence="5" id="KW-1185">Reference proteome</keyword>
<dbReference type="PROSITE" id="PS00463">
    <property type="entry name" value="ZN2_CY6_FUNGAL_1"/>
    <property type="match status" value="1"/>
</dbReference>
<dbReference type="PROSITE" id="PS50048">
    <property type="entry name" value="ZN2_CY6_FUNGAL_2"/>
    <property type="match status" value="1"/>
</dbReference>
<organism evidence="4 5">
    <name type="scientific">Conoideocrella luteorostrata</name>
    <dbReference type="NCBI Taxonomy" id="1105319"/>
    <lineage>
        <taxon>Eukaryota</taxon>
        <taxon>Fungi</taxon>
        <taxon>Dikarya</taxon>
        <taxon>Ascomycota</taxon>
        <taxon>Pezizomycotina</taxon>
        <taxon>Sordariomycetes</taxon>
        <taxon>Hypocreomycetidae</taxon>
        <taxon>Hypocreales</taxon>
        <taxon>Clavicipitaceae</taxon>
        <taxon>Conoideocrella</taxon>
    </lineage>
</organism>
<comment type="caution">
    <text evidence="4">The sequence shown here is derived from an EMBL/GenBank/DDBJ whole genome shotgun (WGS) entry which is preliminary data.</text>
</comment>
<dbReference type="InterPro" id="IPR036864">
    <property type="entry name" value="Zn2-C6_fun-type_DNA-bd_sf"/>
</dbReference>
<protein>
    <recommendedName>
        <fullName evidence="3">Zn(2)-C6 fungal-type domain-containing protein</fullName>
    </recommendedName>
</protein>
<sequence length="529" mass="57881">MSGPWSPNFGVIIDSSTRRSACDQCHAQKLRCTRPNECHSCERCHRLKRSCVWSSPLRSGRPPKSKRLAADNTADAADTTADAADAITDTMKPQYGGDLPAMLVGDDTLDAASVAAATTTSAVTTAADSAPVATTAETPSFIPDWSFSDILGIPSLPSPQGDTLFQASCSLVHHPGVVTEQPPAPLAPEPFTENHSHDAAHSLSEINMALLRLNNSLRAEPWASMFESPSTVVALLTSCDRQADKIVSEYPLADIFEKTQAFTNLAKLTTATSAPIVTGIQSSSTATDSFRGSPYSGSSLSSSSWSCHDTRRHMGRNASFATLNNPWTQLRPRQPVKTSRTSTNLPSALVLATCYAHILNIYLTVFTHMSYFQQARTIMADSIGVDYHAKINPVIPPLQFGGFQPTHYGALQILVVVQITSFLLDEVERTLGIDEWERHVTTPPREANRDYSSQPRPTKRWYGFDSDDFSSQGFSTQPMPLLEKTVLTWEMIEMVVREDHDEAKPGGRLGRIGTLRRMIKKIKQTTGHC</sequence>
<feature type="domain" description="Zn(2)-C6 fungal-type" evidence="3">
    <location>
        <begin position="21"/>
        <end position="53"/>
    </location>
</feature>
<dbReference type="GO" id="GO:0008270">
    <property type="term" value="F:zinc ion binding"/>
    <property type="evidence" value="ECO:0007669"/>
    <property type="project" value="InterPro"/>
</dbReference>
<dbReference type="SUPFAM" id="SSF57701">
    <property type="entry name" value="Zn2/Cys6 DNA-binding domain"/>
    <property type="match status" value="1"/>
</dbReference>
<keyword evidence="1" id="KW-0539">Nucleus</keyword>
<feature type="region of interest" description="Disordered" evidence="2">
    <location>
        <begin position="55"/>
        <end position="76"/>
    </location>
</feature>
<feature type="compositionally biased region" description="Low complexity" evidence="2">
    <location>
        <begin position="289"/>
        <end position="305"/>
    </location>
</feature>
<proteinExistence type="predicted"/>
<feature type="region of interest" description="Disordered" evidence="2">
    <location>
        <begin position="284"/>
        <end position="305"/>
    </location>
</feature>
<evidence type="ECO:0000256" key="1">
    <source>
        <dbReference type="ARBA" id="ARBA00023242"/>
    </source>
</evidence>